<reference evidence="1 2" key="1">
    <citation type="submission" date="2018-11" db="EMBL/GenBank/DDBJ databases">
        <title>Whole genome sequence of Bibersteinia trehalosi strain OADDL-BT1 an multidrug resistant pathogen isolate.</title>
        <authorList>
            <person name="Couger M."/>
            <person name="Ramachandran A."/>
        </authorList>
    </citation>
    <scope>NUCLEOTIDE SEQUENCE [LARGE SCALE GENOMIC DNA]</scope>
    <source>
        <strain evidence="1 2">OADDL-BT1</strain>
    </source>
</reference>
<evidence type="ECO:0000313" key="2">
    <source>
        <dbReference type="Proteomes" id="UP000276010"/>
    </source>
</evidence>
<gene>
    <name evidence="1" type="ORF">EIM44_04395</name>
</gene>
<organism evidence="1 2">
    <name type="scientific">Bibersteinia trehalosi</name>
    <name type="common">Pasteurella trehalosi</name>
    <dbReference type="NCBI Taxonomy" id="47735"/>
    <lineage>
        <taxon>Bacteria</taxon>
        <taxon>Pseudomonadati</taxon>
        <taxon>Pseudomonadota</taxon>
        <taxon>Gammaproteobacteria</taxon>
        <taxon>Pasteurellales</taxon>
        <taxon>Pasteurellaceae</taxon>
        <taxon>Bibersteinia</taxon>
    </lineage>
</organism>
<dbReference type="InterPro" id="IPR019596">
    <property type="entry name" value="Phage_Mu_GpM_tail_tub"/>
</dbReference>
<accession>A0A426FJE7</accession>
<comment type="caution">
    <text evidence="1">The sequence shown here is derived from an EMBL/GenBank/DDBJ whole genome shotgun (WGS) entry which is preliminary data.</text>
</comment>
<dbReference type="STRING" id="1263831.F543_5830"/>
<dbReference type="Pfam" id="PF10618">
    <property type="entry name" value="Tail_tube"/>
    <property type="match status" value="1"/>
</dbReference>
<name>A0A426FJE7_BIBTR</name>
<evidence type="ECO:0000313" key="1">
    <source>
        <dbReference type="EMBL" id="RRN04684.1"/>
    </source>
</evidence>
<dbReference type="AlphaFoldDB" id="A0A426FJE7"/>
<protein>
    <submittedName>
        <fullName evidence="1">Phage tail protein</fullName>
    </submittedName>
</protein>
<dbReference type="Proteomes" id="UP000276010">
    <property type="component" value="Unassembled WGS sequence"/>
</dbReference>
<dbReference type="EMBL" id="RRUC01000015">
    <property type="protein sequence ID" value="RRN04684.1"/>
    <property type="molecule type" value="Genomic_DNA"/>
</dbReference>
<proteinExistence type="predicted"/>
<sequence length="117" mass="12802">MALKFQGTAIIRVNGKEYPTDNDGSLDVGGKERETVKGSSVYGYSEKPKESTVEVTVFNCEETDVMELKNMTNATVEFETDVGQTYLLPNAWSVETGTLSADGKIKVKLAAIECKRV</sequence>
<dbReference type="RefSeq" id="WP_125134697.1">
    <property type="nucleotide sequence ID" value="NZ_RRUC01000015.1"/>
</dbReference>